<comment type="catalytic activity">
    <reaction evidence="14">
        <text>(9Z)-octadecenoyl-CoA + H2O = (9Z)-octadecenoate + CoA + H(+)</text>
        <dbReference type="Rhea" id="RHEA:40139"/>
        <dbReference type="ChEBI" id="CHEBI:15377"/>
        <dbReference type="ChEBI" id="CHEBI:15378"/>
        <dbReference type="ChEBI" id="CHEBI:30823"/>
        <dbReference type="ChEBI" id="CHEBI:57287"/>
        <dbReference type="ChEBI" id="CHEBI:57387"/>
    </reaction>
    <physiologicalReaction direction="left-to-right" evidence="14">
        <dbReference type="Rhea" id="RHEA:40140"/>
    </physiologicalReaction>
</comment>
<comment type="catalytic activity">
    <reaction evidence="23">
        <text>tetradecanoyl-CoA + H2O = tetradecanoate + CoA + H(+)</text>
        <dbReference type="Rhea" id="RHEA:40119"/>
        <dbReference type="ChEBI" id="CHEBI:15377"/>
        <dbReference type="ChEBI" id="CHEBI:15378"/>
        <dbReference type="ChEBI" id="CHEBI:30807"/>
        <dbReference type="ChEBI" id="CHEBI:57287"/>
        <dbReference type="ChEBI" id="CHEBI:57385"/>
    </reaction>
    <physiologicalReaction direction="left-to-right" evidence="23">
        <dbReference type="Rhea" id="RHEA:40120"/>
    </physiologicalReaction>
</comment>
<evidence type="ECO:0000256" key="12">
    <source>
        <dbReference type="ARBA" id="ARBA00023273"/>
    </source>
</evidence>
<comment type="caution">
    <text evidence="25">The sequence shown here is derived from an EMBL/GenBank/DDBJ whole genome shotgun (WGS) entry which is preliminary data.</text>
</comment>
<organism evidence="25 26">
    <name type="scientific">Nocardiopsis mangrovi</name>
    <dbReference type="NCBI Taxonomy" id="1179818"/>
    <lineage>
        <taxon>Bacteria</taxon>
        <taxon>Bacillati</taxon>
        <taxon>Actinomycetota</taxon>
        <taxon>Actinomycetes</taxon>
        <taxon>Streptosporangiales</taxon>
        <taxon>Nocardiopsidaceae</taxon>
        <taxon>Nocardiopsis</taxon>
    </lineage>
</organism>
<keyword evidence="7 25" id="KW-0378">Hydrolase</keyword>
<dbReference type="SUPFAM" id="SSF54637">
    <property type="entry name" value="Thioesterase/thiol ester dehydrase-isomerase"/>
    <property type="match status" value="1"/>
</dbReference>
<evidence type="ECO:0000256" key="15">
    <source>
        <dbReference type="ARBA" id="ARBA00038456"/>
    </source>
</evidence>
<evidence type="ECO:0000256" key="17">
    <source>
        <dbReference type="ARBA" id="ARBA00040123"/>
    </source>
</evidence>
<dbReference type="PANTHER" id="PTHR12418">
    <property type="entry name" value="ACYL-COENZYME A THIOESTERASE THEM4"/>
    <property type="match status" value="1"/>
</dbReference>
<evidence type="ECO:0000256" key="8">
    <source>
        <dbReference type="ARBA" id="ARBA00022832"/>
    </source>
</evidence>
<sequence length="219" mass="22709">MTVDTQPAPRFPDPRDFGFTVLDEAEIPAELTALVGQVRSLVDAVAHTEAGPEALERARAAAAEATAALGGERRAIGAMVRHTRPDGGAEYGTVTNIVAGPTNPAAPPLRLERDGDGLRGEVVLGGVYQGPPGLVHGGWIAALLDQALGSAANAAGVPCLTAKLDVDYRDPTPLNVPLHITARVTGAERRKVFVSAEIRHNGEVTAEGTAIMVRIPLPG</sequence>
<protein>
    <recommendedName>
        <fullName evidence="17">Acyl-coenzyme A thioesterase THEM4</fullName>
        <ecNumber evidence="16">3.1.2.2</ecNumber>
    </recommendedName>
    <alternativeName>
        <fullName evidence="18">Thioesterase superfamily member 4</fullName>
    </alternativeName>
</protein>
<accession>A0ABV9DR83</accession>
<evidence type="ECO:0000256" key="23">
    <source>
        <dbReference type="ARBA" id="ARBA00048180"/>
    </source>
</evidence>
<keyword evidence="10" id="KW-0443">Lipid metabolism</keyword>
<evidence type="ECO:0000256" key="20">
    <source>
        <dbReference type="ARBA" id="ARBA00047734"/>
    </source>
</evidence>
<comment type="catalytic activity">
    <reaction evidence="22">
        <text>dodecanoyl-CoA + H2O = dodecanoate + CoA + H(+)</text>
        <dbReference type="Rhea" id="RHEA:30135"/>
        <dbReference type="ChEBI" id="CHEBI:15377"/>
        <dbReference type="ChEBI" id="CHEBI:15378"/>
        <dbReference type="ChEBI" id="CHEBI:18262"/>
        <dbReference type="ChEBI" id="CHEBI:57287"/>
        <dbReference type="ChEBI" id="CHEBI:57375"/>
    </reaction>
    <physiologicalReaction direction="left-to-right" evidence="22">
        <dbReference type="Rhea" id="RHEA:30136"/>
    </physiologicalReaction>
</comment>
<evidence type="ECO:0000256" key="22">
    <source>
        <dbReference type="ARBA" id="ARBA00048074"/>
    </source>
</evidence>
<dbReference type="Proteomes" id="UP001595923">
    <property type="component" value="Unassembled WGS sequence"/>
</dbReference>
<dbReference type="Pfam" id="PF03061">
    <property type="entry name" value="4HBT"/>
    <property type="match status" value="1"/>
</dbReference>
<comment type="catalytic activity">
    <reaction evidence="21">
        <text>decanoyl-CoA + H2O = decanoate + CoA + H(+)</text>
        <dbReference type="Rhea" id="RHEA:40059"/>
        <dbReference type="ChEBI" id="CHEBI:15377"/>
        <dbReference type="ChEBI" id="CHEBI:15378"/>
        <dbReference type="ChEBI" id="CHEBI:27689"/>
        <dbReference type="ChEBI" id="CHEBI:57287"/>
        <dbReference type="ChEBI" id="CHEBI:61430"/>
    </reaction>
    <physiologicalReaction direction="left-to-right" evidence="21">
        <dbReference type="Rhea" id="RHEA:40060"/>
    </physiologicalReaction>
</comment>
<dbReference type="InterPro" id="IPR052365">
    <property type="entry name" value="THEM4/THEM5_acyl-CoA_thioest"/>
</dbReference>
<evidence type="ECO:0000313" key="25">
    <source>
        <dbReference type="EMBL" id="MFC4561419.1"/>
    </source>
</evidence>
<evidence type="ECO:0000256" key="2">
    <source>
        <dbReference type="ARBA" id="ARBA00004496"/>
    </source>
</evidence>
<evidence type="ECO:0000256" key="7">
    <source>
        <dbReference type="ARBA" id="ARBA00022801"/>
    </source>
</evidence>
<dbReference type="PANTHER" id="PTHR12418:SF19">
    <property type="entry name" value="ACYL-COENZYME A THIOESTERASE THEM4"/>
    <property type="match status" value="1"/>
</dbReference>
<dbReference type="GO" id="GO:0016787">
    <property type="term" value="F:hydrolase activity"/>
    <property type="evidence" value="ECO:0007669"/>
    <property type="project" value="UniProtKB-KW"/>
</dbReference>
<evidence type="ECO:0000256" key="1">
    <source>
        <dbReference type="ARBA" id="ARBA00004170"/>
    </source>
</evidence>
<evidence type="ECO:0000256" key="3">
    <source>
        <dbReference type="ARBA" id="ARBA00004632"/>
    </source>
</evidence>
<keyword evidence="12" id="KW-0966">Cell projection</keyword>
<dbReference type="Gene3D" id="3.10.129.10">
    <property type="entry name" value="Hotdog Thioesterase"/>
    <property type="match status" value="1"/>
</dbReference>
<keyword evidence="8" id="KW-0276">Fatty acid metabolism</keyword>
<evidence type="ECO:0000256" key="19">
    <source>
        <dbReference type="ARBA" id="ARBA00047588"/>
    </source>
</evidence>
<dbReference type="EC" id="3.1.2.2" evidence="16"/>
<evidence type="ECO:0000256" key="10">
    <source>
        <dbReference type="ARBA" id="ARBA00023098"/>
    </source>
</evidence>
<evidence type="ECO:0000256" key="6">
    <source>
        <dbReference type="ARBA" id="ARBA00022703"/>
    </source>
</evidence>
<evidence type="ECO:0000256" key="9">
    <source>
        <dbReference type="ARBA" id="ARBA00022946"/>
    </source>
</evidence>
<reference evidence="26" key="1">
    <citation type="journal article" date="2019" name="Int. J. Syst. Evol. Microbiol.">
        <title>The Global Catalogue of Microorganisms (GCM) 10K type strain sequencing project: providing services to taxonomists for standard genome sequencing and annotation.</title>
        <authorList>
            <consortium name="The Broad Institute Genomics Platform"/>
            <consortium name="The Broad Institute Genome Sequencing Center for Infectious Disease"/>
            <person name="Wu L."/>
            <person name="Ma J."/>
        </authorList>
    </citation>
    <scope>NUCLEOTIDE SEQUENCE [LARGE SCALE GENOMIC DNA]</scope>
    <source>
        <strain evidence="26">XZYJ18</strain>
    </source>
</reference>
<comment type="catalytic activity">
    <reaction evidence="19">
        <text>octanoyl-CoA + H2O = octanoate + CoA + H(+)</text>
        <dbReference type="Rhea" id="RHEA:30143"/>
        <dbReference type="ChEBI" id="CHEBI:15377"/>
        <dbReference type="ChEBI" id="CHEBI:15378"/>
        <dbReference type="ChEBI" id="CHEBI:25646"/>
        <dbReference type="ChEBI" id="CHEBI:57287"/>
        <dbReference type="ChEBI" id="CHEBI:57386"/>
    </reaction>
    <physiologicalReaction direction="left-to-right" evidence="19">
        <dbReference type="Rhea" id="RHEA:30144"/>
    </physiologicalReaction>
</comment>
<keyword evidence="26" id="KW-1185">Reference proteome</keyword>
<comment type="catalytic activity">
    <reaction evidence="20">
        <text>hexadecanoyl-CoA + H2O = hexadecanoate + CoA + H(+)</text>
        <dbReference type="Rhea" id="RHEA:16645"/>
        <dbReference type="ChEBI" id="CHEBI:7896"/>
        <dbReference type="ChEBI" id="CHEBI:15377"/>
        <dbReference type="ChEBI" id="CHEBI:15378"/>
        <dbReference type="ChEBI" id="CHEBI:57287"/>
        <dbReference type="ChEBI" id="CHEBI:57379"/>
        <dbReference type="EC" id="3.1.2.2"/>
    </reaction>
    <physiologicalReaction direction="left-to-right" evidence="20">
        <dbReference type="Rhea" id="RHEA:16646"/>
    </physiologicalReaction>
</comment>
<evidence type="ECO:0000256" key="18">
    <source>
        <dbReference type="ARBA" id="ARBA00043210"/>
    </source>
</evidence>
<evidence type="ECO:0000256" key="16">
    <source>
        <dbReference type="ARBA" id="ARBA00038848"/>
    </source>
</evidence>
<evidence type="ECO:0000256" key="11">
    <source>
        <dbReference type="ARBA" id="ARBA00023136"/>
    </source>
</evidence>
<evidence type="ECO:0000256" key="5">
    <source>
        <dbReference type="ARBA" id="ARBA00022490"/>
    </source>
</evidence>
<keyword evidence="4" id="KW-1003">Cell membrane</keyword>
<keyword evidence="11" id="KW-0472">Membrane</keyword>
<dbReference type="InterPro" id="IPR029069">
    <property type="entry name" value="HotDog_dom_sf"/>
</dbReference>
<comment type="catalytic activity">
    <reaction evidence="13">
        <text>(5Z,8Z,11Z,14Z)-eicosatetraenoyl-CoA + H2O = (5Z,8Z,11Z,14Z)-eicosatetraenoate + CoA + H(+)</text>
        <dbReference type="Rhea" id="RHEA:40151"/>
        <dbReference type="ChEBI" id="CHEBI:15377"/>
        <dbReference type="ChEBI" id="CHEBI:15378"/>
        <dbReference type="ChEBI" id="CHEBI:32395"/>
        <dbReference type="ChEBI" id="CHEBI:57287"/>
        <dbReference type="ChEBI" id="CHEBI:57368"/>
    </reaction>
    <physiologicalReaction direction="left-to-right" evidence="13">
        <dbReference type="Rhea" id="RHEA:40152"/>
    </physiologicalReaction>
</comment>
<evidence type="ECO:0000256" key="4">
    <source>
        <dbReference type="ARBA" id="ARBA00022475"/>
    </source>
</evidence>
<dbReference type="CDD" id="cd03443">
    <property type="entry name" value="PaaI_thioesterase"/>
    <property type="match status" value="1"/>
</dbReference>
<dbReference type="RefSeq" id="WP_378572039.1">
    <property type="nucleotide sequence ID" value="NZ_JBHSFQ010000004.1"/>
</dbReference>
<keyword evidence="6" id="KW-0053">Apoptosis</keyword>
<proteinExistence type="inferred from homology"/>
<feature type="domain" description="Thioesterase" evidence="24">
    <location>
        <begin position="133"/>
        <end position="204"/>
    </location>
</feature>
<comment type="subcellular location">
    <subcellularLocation>
        <location evidence="3">Cell projection</location>
        <location evidence="3">Ruffle membrane</location>
    </subcellularLocation>
    <subcellularLocation>
        <location evidence="2">Cytoplasm</location>
    </subcellularLocation>
    <subcellularLocation>
        <location evidence="1">Membrane</location>
        <topology evidence="1">Peripheral membrane protein</topology>
    </subcellularLocation>
</comment>
<comment type="similarity">
    <text evidence="15">Belongs to the THEM4/THEM5 thioesterase family.</text>
</comment>
<evidence type="ECO:0000256" key="13">
    <source>
        <dbReference type="ARBA" id="ARBA00035852"/>
    </source>
</evidence>
<evidence type="ECO:0000313" key="26">
    <source>
        <dbReference type="Proteomes" id="UP001595923"/>
    </source>
</evidence>
<evidence type="ECO:0000259" key="24">
    <source>
        <dbReference type="Pfam" id="PF03061"/>
    </source>
</evidence>
<keyword evidence="9" id="KW-0809">Transit peptide</keyword>
<evidence type="ECO:0000256" key="14">
    <source>
        <dbReference type="ARBA" id="ARBA00037002"/>
    </source>
</evidence>
<evidence type="ECO:0000256" key="21">
    <source>
        <dbReference type="ARBA" id="ARBA00047969"/>
    </source>
</evidence>
<dbReference type="InterPro" id="IPR006683">
    <property type="entry name" value="Thioestr_dom"/>
</dbReference>
<dbReference type="EMBL" id="JBHSFQ010000004">
    <property type="protein sequence ID" value="MFC4561419.1"/>
    <property type="molecule type" value="Genomic_DNA"/>
</dbReference>
<name>A0ABV9DR83_9ACTN</name>
<gene>
    <name evidence="25" type="ORF">ACFO4E_06095</name>
</gene>
<keyword evidence="5" id="KW-0963">Cytoplasm</keyword>